<dbReference type="AlphaFoldDB" id="A0A9D2I8J0"/>
<accession>A0A9D2I8J0</accession>
<comment type="caution">
    <text evidence="1">The sequence shown here is derived from an EMBL/GenBank/DDBJ whole genome shotgun (WGS) entry which is preliminary data.</text>
</comment>
<sequence length="239" mass="26875">GSSIDKSVHQFQALELPYGKILVSYGQNAVSRRLAVFDVDWLYERQRSEDFSLGLEHLSTHLYVKSLSDSCIARGYNGHCAWNRTNGALLVPDPDCNGGEVLQICRIHDERLVSELQGAVWNFPAAARGTLKLQLRIEGSGLLVRLCDHWMNPSDEYAGLYAVYDFELDSRTLEPAVWHDVTIAFDRDQASVFCENRLLFYVRQKAPAPTGISYLHMQTMAECHDPCGTLVRSMAFSGD</sequence>
<proteinExistence type="predicted"/>
<reference evidence="1" key="2">
    <citation type="submission" date="2021-04" db="EMBL/GenBank/DDBJ databases">
        <authorList>
            <person name="Gilroy R."/>
        </authorList>
    </citation>
    <scope>NUCLEOTIDE SEQUENCE</scope>
    <source>
        <strain evidence="1">CHK179-7159</strain>
    </source>
</reference>
<feature type="non-terminal residue" evidence="1">
    <location>
        <position position="1"/>
    </location>
</feature>
<organism evidence="1 2">
    <name type="scientific">Candidatus Eisenbergiella merdipullorum</name>
    <dbReference type="NCBI Taxonomy" id="2838553"/>
    <lineage>
        <taxon>Bacteria</taxon>
        <taxon>Bacillati</taxon>
        <taxon>Bacillota</taxon>
        <taxon>Clostridia</taxon>
        <taxon>Lachnospirales</taxon>
        <taxon>Lachnospiraceae</taxon>
        <taxon>Eisenbergiella</taxon>
    </lineage>
</organism>
<name>A0A9D2I8J0_9FIRM</name>
<protein>
    <submittedName>
        <fullName evidence="1">Uncharacterized protein</fullName>
    </submittedName>
</protein>
<reference evidence="1" key="1">
    <citation type="journal article" date="2021" name="PeerJ">
        <title>Extensive microbial diversity within the chicken gut microbiome revealed by metagenomics and culture.</title>
        <authorList>
            <person name="Gilroy R."/>
            <person name="Ravi A."/>
            <person name="Getino M."/>
            <person name="Pursley I."/>
            <person name="Horton D.L."/>
            <person name="Alikhan N.F."/>
            <person name="Baker D."/>
            <person name="Gharbi K."/>
            <person name="Hall N."/>
            <person name="Watson M."/>
            <person name="Adriaenssens E.M."/>
            <person name="Foster-Nyarko E."/>
            <person name="Jarju S."/>
            <person name="Secka A."/>
            <person name="Antonio M."/>
            <person name="Oren A."/>
            <person name="Chaudhuri R.R."/>
            <person name="La Ragione R."/>
            <person name="Hildebrand F."/>
            <person name="Pallen M.J."/>
        </authorList>
    </citation>
    <scope>NUCLEOTIDE SEQUENCE</scope>
    <source>
        <strain evidence="1">CHK179-7159</strain>
    </source>
</reference>
<dbReference type="Proteomes" id="UP000886858">
    <property type="component" value="Unassembled WGS sequence"/>
</dbReference>
<dbReference type="EMBL" id="DWYY01000147">
    <property type="protein sequence ID" value="HJA94057.1"/>
    <property type="molecule type" value="Genomic_DNA"/>
</dbReference>
<evidence type="ECO:0000313" key="2">
    <source>
        <dbReference type="Proteomes" id="UP000886858"/>
    </source>
</evidence>
<gene>
    <name evidence="1" type="ORF">H9717_13280</name>
</gene>
<evidence type="ECO:0000313" key="1">
    <source>
        <dbReference type="EMBL" id="HJA94057.1"/>
    </source>
</evidence>